<gene>
    <name evidence="3" type="ORF">CSA55_03690</name>
</gene>
<dbReference type="CDD" id="cd06223">
    <property type="entry name" value="PRTases_typeI"/>
    <property type="match status" value="1"/>
</dbReference>
<sequence length="220" mass="23113">MIFEQRCAGCGKQGPILCRSCRFGLARPAGRPHRGDVIAALPYVGRARRVVMALKYANRRQIAHHLAGLVVNAVVASGIQPVDLDVVTWAPTSRRRIARRGVDQAELVARRVAAQLGVPCRRLLRRDGPDRPQTGLSRAHRLHGPVFSAHPGVSGKRVLVIDDVVTTGSTLSAAAAALMSAGALTVEKAVVAATPSAIIPGSSWPNRSGVALAPVSAQAA</sequence>
<protein>
    <recommendedName>
        <fullName evidence="2">Phosphoribosyltransferase domain-containing protein</fullName>
    </recommendedName>
</protein>
<reference evidence="3 4" key="1">
    <citation type="submission" date="2017-10" db="EMBL/GenBank/DDBJ databases">
        <title>Novel microbial diversity and functional potential in the marine mammal oral microbiome.</title>
        <authorList>
            <person name="Dudek N.K."/>
            <person name="Sun C.L."/>
            <person name="Burstein D."/>
            <person name="Kantor R.S."/>
            <person name="Aliaga Goltsman D.S."/>
            <person name="Bik E.M."/>
            <person name="Thomas B.C."/>
            <person name="Banfield J.F."/>
            <person name="Relman D.A."/>
        </authorList>
    </citation>
    <scope>NUCLEOTIDE SEQUENCE [LARGE SCALE GENOMIC DNA]</scope>
    <source>
        <strain evidence="3">DOLJORAL78_61_10</strain>
    </source>
</reference>
<evidence type="ECO:0000313" key="4">
    <source>
        <dbReference type="Proteomes" id="UP000230914"/>
    </source>
</evidence>
<evidence type="ECO:0000259" key="2">
    <source>
        <dbReference type="Pfam" id="PF00156"/>
    </source>
</evidence>
<dbReference type="InterPro" id="IPR051910">
    <property type="entry name" value="ComF/GntX_DNA_util-trans"/>
</dbReference>
<name>A0A2G6K9B0_9ACTN</name>
<organism evidence="3 4">
    <name type="scientific">Ilumatobacter coccineus</name>
    <dbReference type="NCBI Taxonomy" id="467094"/>
    <lineage>
        <taxon>Bacteria</taxon>
        <taxon>Bacillati</taxon>
        <taxon>Actinomycetota</taxon>
        <taxon>Acidimicrobiia</taxon>
        <taxon>Acidimicrobiales</taxon>
        <taxon>Ilumatobacteraceae</taxon>
        <taxon>Ilumatobacter</taxon>
    </lineage>
</organism>
<dbReference type="InterPro" id="IPR000836">
    <property type="entry name" value="PRTase_dom"/>
</dbReference>
<dbReference type="AlphaFoldDB" id="A0A2G6K9B0"/>
<dbReference type="SUPFAM" id="SSF53271">
    <property type="entry name" value="PRTase-like"/>
    <property type="match status" value="1"/>
</dbReference>
<dbReference type="PANTHER" id="PTHR47505:SF1">
    <property type="entry name" value="DNA UTILIZATION PROTEIN YHGH"/>
    <property type="match status" value="1"/>
</dbReference>
<feature type="domain" description="Phosphoribosyltransferase" evidence="2">
    <location>
        <begin position="99"/>
        <end position="200"/>
    </location>
</feature>
<accession>A0A2G6K9B0</accession>
<dbReference type="Gene3D" id="3.40.50.2020">
    <property type="match status" value="1"/>
</dbReference>
<dbReference type="Proteomes" id="UP000230914">
    <property type="component" value="Unassembled WGS sequence"/>
</dbReference>
<comment type="caution">
    <text evidence="3">The sequence shown here is derived from an EMBL/GenBank/DDBJ whole genome shotgun (WGS) entry which is preliminary data.</text>
</comment>
<dbReference type="Pfam" id="PF00156">
    <property type="entry name" value="Pribosyltran"/>
    <property type="match status" value="1"/>
</dbReference>
<dbReference type="InterPro" id="IPR029057">
    <property type="entry name" value="PRTase-like"/>
</dbReference>
<evidence type="ECO:0000256" key="1">
    <source>
        <dbReference type="ARBA" id="ARBA00008007"/>
    </source>
</evidence>
<proteinExistence type="inferred from homology"/>
<comment type="similarity">
    <text evidence="1">Belongs to the ComF/GntX family.</text>
</comment>
<dbReference type="PANTHER" id="PTHR47505">
    <property type="entry name" value="DNA UTILIZATION PROTEIN YHGH"/>
    <property type="match status" value="1"/>
</dbReference>
<dbReference type="EMBL" id="PDSL01000051">
    <property type="protein sequence ID" value="PIE32286.1"/>
    <property type="molecule type" value="Genomic_DNA"/>
</dbReference>
<evidence type="ECO:0000313" key="3">
    <source>
        <dbReference type="EMBL" id="PIE32286.1"/>
    </source>
</evidence>